<name>H1XWB4_CALAY</name>
<evidence type="ECO:0000313" key="10">
    <source>
        <dbReference type="EMBL" id="EHO43019.1"/>
    </source>
</evidence>
<dbReference type="NCBIfam" id="TIGR01181">
    <property type="entry name" value="dTDP_gluc_dehyt"/>
    <property type="match status" value="1"/>
</dbReference>
<dbReference type="Proteomes" id="UP000004671">
    <property type="component" value="Chromosome"/>
</dbReference>
<dbReference type="EMBL" id="CP018099">
    <property type="protein sequence ID" value="APF19079.1"/>
    <property type="molecule type" value="Genomic_DNA"/>
</dbReference>
<dbReference type="PaxDb" id="880073-Calab_3419"/>
<dbReference type="Gene3D" id="3.40.50.720">
    <property type="entry name" value="NAD(P)-binding Rossmann-like Domain"/>
    <property type="match status" value="1"/>
</dbReference>
<keyword evidence="5" id="KW-0520">NAD</keyword>
<evidence type="ECO:0000313" key="9">
    <source>
        <dbReference type="EMBL" id="APF19079.1"/>
    </source>
</evidence>
<dbReference type="GO" id="GO:0009225">
    <property type="term" value="P:nucleotide-sugar metabolic process"/>
    <property type="evidence" value="ECO:0007669"/>
    <property type="project" value="InterPro"/>
</dbReference>
<dbReference type="InterPro" id="IPR036291">
    <property type="entry name" value="NAD(P)-bd_dom_sf"/>
</dbReference>
<proteinExistence type="inferred from homology"/>
<dbReference type="STRING" id="880073.Cabys_2330"/>
<dbReference type="FunCoup" id="H1XWB4">
    <property type="interactions" value="568"/>
</dbReference>
<comment type="catalytic activity">
    <reaction evidence="1 7">
        <text>dTDP-alpha-D-glucose = dTDP-4-dehydro-6-deoxy-alpha-D-glucose + H2O</text>
        <dbReference type="Rhea" id="RHEA:17221"/>
        <dbReference type="ChEBI" id="CHEBI:15377"/>
        <dbReference type="ChEBI" id="CHEBI:57477"/>
        <dbReference type="ChEBI" id="CHEBI:57649"/>
        <dbReference type="EC" id="4.2.1.46"/>
    </reaction>
</comment>
<keyword evidence="11" id="KW-1185">Reference proteome</keyword>
<reference evidence="9 12" key="2">
    <citation type="submission" date="2016-11" db="EMBL/GenBank/DDBJ databases">
        <title>Genomic analysis of Caldithrix abyssi and proposal of a novel bacterial phylum Caldithrichaeota.</title>
        <authorList>
            <person name="Kublanov I."/>
            <person name="Sigalova O."/>
            <person name="Gavrilov S."/>
            <person name="Lebedinsky A."/>
            <person name="Ivanova N."/>
            <person name="Daum C."/>
            <person name="Reddy T."/>
            <person name="Klenk H.P."/>
            <person name="Goker M."/>
            <person name="Reva O."/>
            <person name="Miroshnichenko M."/>
            <person name="Kyprides N."/>
            <person name="Woyke T."/>
            <person name="Gelfand M."/>
        </authorList>
    </citation>
    <scope>NUCLEOTIDE SEQUENCE [LARGE SCALE GENOMIC DNA]</scope>
    <source>
        <strain evidence="9 12">LF13</strain>
    </source>
</reference>
<dbReference type="Pfam" id="PF16363">
    <property type="entry name" value="GDP_Man_Dehyd"/>
    <property type="match status" value="1"/>
</dbReference>
<dbReference type="InParanoid" id="H1XWB4"/>
<gene>
    <name evidence="9" type="ORF">Cabys_2330</name>
    <name evidence="10" type="ORF">Calab_3419</name>
</gene>
<evidence type="ECO:0000256" key="2">
    <source>
        <dbReference type="ARBA" id="ARBA00001911"/>
    </source>
</evidence>
<feature type="domain" description="NAD(P)-binding" evidence="8">
    <location>
        <begin position="5"/>
        <end position="302"/>
    </location>
</feature>
<evidence type="ECO:0000256" key="5">
    <source>
        <dbReference type="ARBA" id="ARBA00023027"/>
    </source>
</evidence>
<dbReference type="PANTHER" id="PTHR43000">
    <property type="entry name" value="DTDP-D-GLUCOSE 4,6-DEHYDRATASE-RELATED"/>
    <property type="match status" value="1"/>
</dbReference>
<evidence type="ECO:0000259" key="8">
    <source>
        <dbReference type="Pfam" id="PF16363"/>
    </source>
</evidence>
<dbReference type="AlphaFoldDB" id="H1XWB4"/>
<dbReference type="InterPro" id="IPR016040">
    <property type="entry name" value="NAD(P)-bd_dom"/>
</dbReference>
<organism evidence="10 11">
    <name type="scientific">Caldithrix abyssi DSM 13497</name>
    <dbReference type="NCBI Taxonomy" id="880073"/>
    <lineage>
        <taxon>Bacteria</taxon>
        <taxon>Pseudomonadati</taxon>
        <taxon>Calditrichota</taxon>
        <taxon>Calditrichia</taxon>
        <taxon>Calditrichales</taxon>
        <taxon>Calditrichaceae</taxon>
        <taxon>Caldithrix</taxon>
    </lineage>
</organism>
<reference evidence="10 11" key="1">
    <citation type="submission" date="2011-09" db="EMBL/GenBank/DDBJ databases">
        <title>The permanent draft genome of Caldithrix abyssi DSM 13497.</title>
        <authorList>
            <consortium name="US DOE Joint Genome Institute (JGI-PGF)"/>
            <person name="Lucas S."/>
            <person name="Han J."/>
            <person name="Lapidus A."/>
            <person name="Bruce D."/>
            <person name="Goodwin L."/>
            <person name="Pitluck S."/>
            <person name="Peters L."/>
            <person name="Kyrpides N."/>
            <person name="Mavromatis K."/>
            <person name="Ivanova N."/>
            <person name="Mikhailova N."/>
            <person name="Chertkov O."/>
            <person name="Detter J.C."/>
            <person name="Tapia R."/>
            <person name="Han C."/>
            <person name="Land M."/>
            <person name="Hauser L."/>
            <person name="Markowitz V."/>
            <person name="Cheng J.-F."/>
            <person name="Hugenholtz P."/>
            <person name="Woyke T."/>
            <person name="Wu D."/>
            <person name="Spring S."/>
            <person name="Brambilla E."/>
            <person name="Klenk H.-P."/>
            <person name="Eisen J.A."/>
        </authorList>
    </citation>
    <scope>NUCLEOTIDE SEQUENCE [LARGE SCALE GENOMIC DNA]</scope>
    <source>
        <strain evidence="10 11">DSM 13497</strain>
    </source>
</reference>
<dbReference type="HOGENOM" id="CLU_007383_1_14_0"/>
<dbReference type="RefSeq" id="WP_006930478.1">
    <property type="nucleotide sequence ID" value="NZ_CM001402.1"/>
</dbReference>
<dbReference type="FunFam" id="3.40.50.720:FF:000304">
    <property type="entry name" value="UDP-glucose 4,6-dehydratase"/>
    <property type="match status" value="1"/>
</dbReference>
<dbReference type="OrthoDB" id="9811743at2"/>
<dbReference type="CDD" id="cd05246">
    <property type="entry name" value="dTDP_GD_SDR_e"/>
    <property type="match status" value="1"/>
</dbReference>
<dbReference type="eggNOG" id="COG1088">
    <property type="taxonomic scope" value="Bacteria"/>
</dbReference>
<evidence type="ECO:0000256" key="4">
    <source>
        <dbReference type="ARBA" id="ARBA00011990"/>
    </source>
</evidence>
<evidence type="ECO:0000256" key="7">
    <source>
        <dbReference type="RuleBase" id="RU004473"/>
    </source>
</evidence>
<dbReference type="EC" id="4.2.1.46" evidence="4 7"/>
<comment type="similarity">
    <text evidence="3 7">Belongs to the NAD(P)-dependent epimerase/dehydratase family. dTDP-glucose dehydratase subfamily.</text>
</comment>
<evidence type="ECO:0000256" key="3">
    <source>
        <dbReference type="ARBA" id="ARBA00008178"/>
    </source>
</evidence>
<protein>
    <recommendedName>
        <fullName evidence="4 7">dTDP-glucose 4,6-dehydratase</fullName>
        <ecNumber evidence="4 7">4.2.1.46</ecNumber>
    </recommendedName>
</protein>
<dbReference type="SUPFAM" id="SSF51735">
    <property type="entry name" value="NAD(P)-binding Rossmann-fold domains"/>
    <property type="match status" value="1"/>
</dbReference>
<evidence type="ECO:0000256" key="6">
    <source>
        <dbReference type="ARBA" id="ARBA00023239"/>
    </source>
</evidence>
<evidence type="ECO:0000313" key="12">
    <source>
        <dbReference type="Proteomes" id="UP000183868"/>
    </source>
</evidence>
<dbReference type="Proteomes" id="UP000183868">
    <property type="component" value="Chromosome"/>
</dbReference>
<evidence type="ECO:0000256" key="1">
    <source>
        <dbReference type="ARBA" id="ARBA00001539"/>
    </source>
</evidence>
<dbReference type="InterPro" id="IPR005888">
    <property type="entry name" value="dTDP_Gluc_deHydtase"/>
</dbReference>
<dbReference type="GO" id="GO:0008460">
    <property type="term" value="F:dTDP-glucose 4,6-dehydratase activity"/>
    <property type="evidence" value="ECO:0007669"/>
    <property type="project" value="UniProtKB-EC"/>
</dbReference>
<comment type="cofactor">
    <cofactor evidence="2 7">
        <name>NAD(+)</name>
        <dbReference type="ChEBI" id="CHEBI:57540"/>
    </cofactor>
</comment>
<keyword evidence="6 7" id="KW-0456">Lyase</keyword>
<sequence length="337" mass="38732">MQSILVTGGAGFIGSNFVRYMLNKYPDYRIIVLDALTYAGNRENLADLEKDPRYLFYHGSIGDEKVVDNLMSNVDAVVNFAAETHVDRSIHEAGAFIDTDIRGTFVLLEAAKKYGIERFLHISTDEVYGSIENGSFKETDPLMPNSPYSASKAGGDLLVRSYFKTYDLPVLITRSSNNYGPYQYPEKLIPLFVTNAIDDQPLPLYGDGKNVRDWIYVEDNCAGIDVVLHRGKIGEIYNIGAGNERENIYITHFILDYLGKPKSLIKPVKDRPGHDRRYSVDTSKIRALGWEPKWSLEEGLKHTIDWYVENETWWRHIKEKQEEYKRFYEKHYASKDE</sequence>
<accession>H1XWB4</accession>
<evidence type="ECO:0000313" key="11">
    <source>
        <dbReference type="Proteomes" id="UP000004671"/>
    </source>
</evidence>
<dbReference type="EMBL" id="CM001402">
    <property type="protein sequence ID" value="EHO43019.1"/>
    <property type="molecule type" value="Genomic_DNA"/>
</dbReference>
<dbReference type="KEGG" id="caby:Cabys_2330"/>
<dbReference type="Gene3D" id="3.90.25.10">
    <property type="entry name" value="UDP-galactose 4-epimerase, domain 1"/>
    <property type="match status" value="1"/>
</dbReference>